<dbReference type="Pfam" id="PF04870">
    <property type="entry name" value="Moulting_cycle"/>
    <property type="match status" value="1"/>
</dbReference>
<evidence type="ECO:0000313" key="1">
    <source>
        <dbReference type="Proteomes" id="UP000095283"/>
    </source>
</evidence>
<dbReference type="PANTHER" id="PTHR21523:SF39">
    <property type="entry name" value="MLT-TEN (MLT-10) RELATED"/>
    <property type="match status" value="1"/>
</dbReference>
<proteinExistence type="predicted"/>
<keyword evidence="1" id="KW-1185">Reference proteome</keyword>
<dbReference type="AlphaFoldDB" id="A0A1I7W6C3"/>
<sequence length="295" mass="33127">MPRKRQNFPVVRLTEKENLAPAVAEVYKNMNSTCTHTFSSILKKLENYKFIYRKNSCHFLVKSFRNIHDKELVSVVDPKLCFQGPILAKHQAGYTLMTDTQRRLMYGKDSPYSNEQALNTVIPKHEMNSKLHKLFVPIIVSPRILSPVIVSPALFSPIVLSPLMLNPVVLTPGLFNPFILSPFLLTPIVLSPQVMTPLILSPYALAPDILSPFVMSPIILSPFVLSPVILSPPSITAVILSPYALSPIKREPPIAIPVQCDRASRAELRLVKLFAGRRADRLAIRLREHSNDRGH</sequence>
<dbReference type="PANTHER" id="PTHR21523">
    <property type="match status" value="1"/>
</dbReference>
<dbReference type="WBParaSite" id="Hba_00177">
    <property type="protein sequence ID" value="Hba_00177"/>
    <property type="gene ID" value="Hba_00177"/>
</dbReference>
<dbReference type="InterPro" id="IPR006954">
    <property type="entry name" value="Mlt-10-like"/>
</dbReference>
<dbReference type="Proteomes" id="UP000095283">
    <property type="component" value="Unplaced"/>
</dbReference>
<evidence type="ECO:0000313" key="2">
    <source>
        <dbReference type="WBParaSite" id="Hba_00177"/>
    </source>
</evidence>
<accession>A0A1I7W6C3</accession>
<protein>
    <submittedName>
        <fullName evidence="2">ETS domain-containing protein</fullName>
    </submittedName>
</protein>
<organism evidence="1 2">
    <name type="scientific">Heterorhabditis bacteriophora</name>
    <name type="common">Entomopathogenic nematode worm</name>
    <dbReference type="NCBI Taxonomy" id="37862"/>
    <lineage>
        <taxon>Eukaryota</taxon>
        <taxon>Metazoa</taxon>
        <taxon>Ecdysozoa</taxon>
        <taxon>Nematoda</taxon>
        <taxon>Chromadorea</taxon>
        <taxon>Rhabditida</taxon>
        <taxon>Rhabditina</taxon>
        <taxon>Rhabditomorpha</taxon>
        <taxon>Strongyloidea</taxon>
        <taxon>Heterorhabditidae</taxon>
        <taxon>Heterorhabditis</taxon>
    </lineage>
</organism>
<name>A0A1I7W6C3_HETBA</name>
<reference evidence="2" key="1">
    <citation type="submission" date="2016-11" db="UniProtKB">
        <authorList>
            <consortium name="WormBaseParasite"/>
        </authorList>
    </citation>
    <scope>IDENTIFICATION</scope>
</reference>